<protein>
    <submittedName>
        <fullName evidence="2">LysM peptidoglycan-binding domain-containing protein</fullName>
    </submittedName>
</protein>
<evidence type="ECO:0000259" key="1">
    <source>
        <dbReference type="PROSITE" id="PS51782"/>
    </source>
</evidence>
<feature type="domain" description="LysM" evidence="1">
    <location>
        <begin position="14"/>
        <end position="63"/>
    </location>
</feature>
<dbReference type="PANTHER" id="PTHR34700">
    <property type="entry name" value="POTASSIUM BINDING PROTEIN KBP"/>
    <property type="match status" value="1"/>
</dbReference>
<dbReference type="AlphaFoldDB" id="A0A5N0THK4"/>
<organism evidence="2 3">
    <name type="scientific">Marinihelvus fidelis</name>
    <dbReference type="NCBI Taxonomy" id="2613842"/>
    <lineage>
        <taxon>Bacteria</taxon>
        <taxon>Pseudomonadati</taxon>
        <taxon>Pseudomonadota</taxon>
        <taxon>Gammaproteobacteria</taxon>
        <taxon>Chromatiales</taxon>
        <taxon>Wenzhouxiangellaceae</taxon>
        <taxon>Marinihelvus</taxon>
    </lineage>
</organism>
<sequence>MEAPADTADAATGRTYTVQAGDSLWKIAEAMYGSGARYTAIFEANRDILDDPDRIHPGQELKIPDLED</sequence>
<dbReference type="PANTHER" id="PTHR34700:SF4">
    <property type="entry name" value="PHAGE-LIKE ELEMENT PBSX PROTEIN XKDP"/>
    <property type="match status" value="1"/>
</dbReference>
<keyword evidence="3" id="KW-1185">Reference proteome</keyword>
<dbReference type="Proteomes" id="UP000325372">
    <property type="component" value="Unassembled WGS sequence"/>
</dbReference>
<dbReference type="InterPro" id="IPR052196">
    <property type="entry name" value="Bact_Kbp"/>
</dbReference>
<evidence type="ECO:0000313" key="2">
    <source>
        <dbReference type="EMBL" id="KAA9133577.1"/>
    </source>
</evidence>
<reference evidence="2 3" key="1">
    <citation type="submission" date="2019-09" db="EMBL/GenBank/DDBJ databases">
        <title>Wenzhouxiangella sp. Genome sequencing and assembly.</title>
        <authorList>
            <person name="Zhang R."/>
        </authorList>
    </citation>
    <scope>NUCLEOTIDE SEQUENCE [LARGE SCALE GENOMIC DNA]</scope>
    <source>
        <strain evidence="2 3">W260</strain>
    </source>
</reference>
<dbReference type="CDD" id="cd00118">
    <property type="entry name" value="LysM"/>
    <property type="match status" value="1"/>
</dbReference>
<dbReference type="SMART" id="SM00257">
    <property type="entry name" value="LysM"/>
    <property type="match status" value="1"/>
</dbReference>
<evidence type="ECO:0000313" key="3">
    <source>
        <dbReference type="Proteomes" id="UP000325372"/>
    </source>
</evidence>
<dbReference type="Pfam" id="PF01476">
    <property type="entry name" value="LysM"/>
    <property type="match status" value="1"/>
</dbReference>
<dbReference type="Gene3D" id="3.10.350.10">
    <property type="entry name" value="LysM domain"/>
    <property type="match status" value="1"/>
</dbReference>
<gene>
    <name evidence="2" type="ORF">F3N42_02510</name>
</gene>
<dbReference type="InterPro" id="IPR036779">
    <property type="entry name" value="LysM_dom_sf"/>
</dbReference>
<dbReference type="InterPro" id="IPR018392">
    <property type="entry name" value="LysM"/>
</dbReference>
<dbReference type="SUPFAM" id="SSF54106">
    <property type="entry name" value="LysM domain"/>
    <property type="match status" value="1"/>
</dbReference>
<dbReference type="EMBL" id="VYXP01000002">
    <property type="protein sequence ID" value="KAA9133577.1"/>
    <property type="molecule type" value="Genomic_DNA"/>
</dbReference>
<accession>A0A5N0THK4</accession>
<comment type="caution">
    <text evidence="2">The sequence shown here is derived from an EMBL/GenBank/DDBJ whole genome shotgun (WGS) entry which is preliminary data.</text>
</comment>
<name>A0A5N0THK4_9GAMM</name>
<proteinExistence type="predicted"/>
<dbReference type="PROSITE" id="PS51782">
    <property type="entry name" value="LYSM"/>
    <property type="match status" value="1"/>
</dbReference>